<feature type="compositionally biased region" description="Basic and acidic residues" evidence="1">
    <location>
        <begin position="61"/>
        <end position="79"/>
    </location>
</feature>
<comment type="caution">
    <text evidence="3">The sequence shown here is derived from an EMBL/GenBank/DDBJ whole genome shotgun (WGS) entry which is preliminary data.</text>
</comment>
<gene>
    <name evidence="3" type="ORF">R3P38DRAFT_2874803</name>
</gene>
<keyword evidence="2" id="KW-0472">Membrane</keyword>
<evidence type="ECO:0000256" key="2">
    <source>
        <dbReference type="SAM" id="Phobius"/>
    </source>
</evidence>
<dbReference type="AlphaFoldDB" id="A0AAW0D6J0"/>
<dbReference type="EMBL" id="JAWWNJ010000010">
    <property type="protein sequence ID" value="KAK7046623.1"/>
    <property type="molecule type" value="Genomic_DNA"/>
</dbReference>
<proteinExistence type="predicted"/>
<reference evidence="3 4" key="1">
    <citation type="journal article" date="2024" name="J Genomics">
        <title>Draft genome sequencing and assembly of Favolaschia claudopus CIRM-BRFM 2984 isolated from oak limbs.</title>
        <authorList>
            <person name="Navarro D."/>
            <person name="Drula E."/>
            <person name="Chaduli D."/>
            <person name="Cazenave R."/>
            <person name="Ahrendt S."/>
            <person name="Wang J."/>
            <person name="Lipzen A."/>
            <person name="Daum C."/>
            <person name="Barry K."/>
            <person name="Grigoriev I.V."/>
            <person name="Favel A."/>
            <person name="Rosso M.N."/>
            <person name="Martin F."/>
        </authorList>
    </citation>
    <scope>NUCLEOTIDE SEQUENCE [LARGE SCALE GENOMIC DNA]</scope>
    <source>
        <strain evidence="3 4">CIRM-BRFM 2984</strain>
    </source>
</reference>
<name>A0AAW0D6J0_9AGAR</name>
<keyword evidence="4" id="KW-1185">Reference proteome</keyword>
<dbReference type="Proteomes" id="UP001362999">
    <property type="component" value="Unassembled WGS sequence"/>
</dbReference>
<accession>A0AAW0D6J0</accession>
<keyword evidence="2" id="KW-0812">Transmembrane</keyword>
<keyword evidence="2" id="KW-1133">Transmembrane helix</keyword>
<feature type="region of interest" description="Disordered" evidence="1">
    <location>
        <begin position="44"/>
        <end position="79"/>
    </location>
</feature>
<evidence type="ECO:0000313" key="4">
    <source>
        <dbReference type="Proteomes" id="UP001362999"/>
    </source>
</evidence>
<evidence type="ECO:0008006" key="5">
    <source>
        <dbReference type="Google" id="ProtNLM"/>
    </source>
</evidence>
<evidence type="ECO:0000256" key="1">
    <source>
        <dbReference type="SAM" id="MobiDB-lite"/>
    </source>
</evidence>
<feature type="transmembrane region" description="Helical" evidence="2">
    <location>
        <begin position="20"/>
        <end position="41"/>
    </location>
</feature>
<sequence>MQLHFVGSIAALTVRNSPIFKTHFLCVIVFSTGIFGFVNAVPLPSQGHRSNAPTLQRVPGRRQDAGRTRPSEHSHTSPK</sequence>
<organism evidence="3 4">
    <name type="scientific">Favolaschia claudopus</name>
    <dbReference type="NCBI Taxonomy" id="2862362"/>
    <lineage>
        <taxon>Eukaryota</taxon>
        <taxon>Fungi</taxon>
        <taxon>Dikarya</taxon>
        <taxon>Basidiomycota</taxon>
        <taxon>Agaricomycotina</taxon>
        <taxon>Agaricomycetes</taxon>
        <taxon>Agaricomycetidae</taxon>
        <taxon>Agaricales</taxon>
        <taxon>Marasmiineae</taxon>
        <taxon>Mycenaceae</taxon>
        <taxon>Favolaschia</taxon>
    </lineage>
</organism>
<protein>
    <recommendedName>
        <fullName evidence="5">Secreted protein</fullName>
    </recommendedName>
</protein>
<evidence type="ECO:0000313" key="3">
    <source>
        <dbReference type="EMBL" id="KAK7046623.1"/>
    </source>
</evidence>